<name>A0A5M8PSR1_9LECA</name>
<keyword evidence="11 19" id="KW-1133">Transmembrane helix</keyword>
<dbReference type="InterPro" id="IPR044865">
    <property type="entry name" value="MRH_dom"/>
</dbReference>
<keyword evidence="17" id="KW-0968">Cytoplasmic vesicle</keyword>
<comment type="similarity">
    <text evidence="5">Belongs to the ATG27 family.</text>
</comment>
<dbReference type="GO" id="GO:0031966">
    <property type="term" value="C:mitochondrial membrane"/>
    <property type="evidence" value="ECO:0007669"/>
    <property type="project" value="UniProtKB-SubCell"/>
</dbReference>
<protein>
    <recommendedName>
        <fullName evidence="6">Autophagy-related protein 27</fullName>
    </recommendedName>
</protein>
<evidence type="ECO:0000256" key="8">
    <source>
        <dbReference type="ARBA" id="ARBA00022692"/>
    </source>
</evidence>
<feature type="signal peptide" evidence="20">
    <location>
        <begin position="1"/>
        <end position="26"/>
    </location>
</feature>
<comment type="caution">
    <text evidence="22">The sequence shown here is derived from an EMBL/GenBank/DDBJ whole genome shotgun (WGS) entry which is preliminary data.</text>
</comment>
<proteinExistence type="inferred from homology"/>
<evidence type="ECO:0000256" key="4">
    <source>
        <dbReference type="ARBA" id="ARBA00004614"/>
    </source>
</evidence>
<evidence type="ECO:0000256" key="13">
    <source>
        <dbReference type="ARBA" id="ARBA00023034"/>
    </source>
</evidence>
<reference evidence="22 23" key="1">
    <citation type="submission" date="2019-09" db="EMBL/GenBank/DDBJ databases">
        <title>The hologenome of the rock-dwelling lichen Lasallia pustulata.</title>
        <authorList>
            <person name="Greshake Tzovaras B."/>
            <person name="Segers F."/>
            <person name="Bicker A."/>
            <person name="Dal Grande F."/>
            <person name="Otte J."/>
            <person name="Hankeln T."/>
            <person name="Schmitt I."/>
            <person name="Ebersberger I."/>
        </authorList>
    </citation>
    <scope>NUCLEOTIDE SEQUENCE [LARGE SCALE GENOMIC DNA]</scope>
    <source>
        <strain evidence="22">A1-1</strain>
    </source>
</reference>
<dbReference type="EMBL" id="VXIT01000006">
    <property type="protein sequence ID" value="KAA6411988.1"/>
    <property type="molecule type" value="Genomic_DNA"/>
</dbReference>
<feature type="transmembrane region" description="Helical" evidence="19">
    <location>
        <begin position="235"/>
        <end position="255"/>
    </location>
</feature>
<evidence type="ECO:0000256" key="19">
    <source>
        <dbReference type="SAM" id="Phobius"/>
    </source>
</evidence>
<dbReference type="Gene3D" id="2.70.130.10">
    <property type="entry name" value="Mannose-6-phosphate receptor binding domain"/>
    <property type="match status" value="1"/>
</dbReference>
<dbReference type="AlphaFoldDB" id="A0A5M8PSR1"/>
<comment type="subcellular location">
    <subcellularLocation>
        <location evidence="2">Cytoplasmic vesicle membrane</location>
        <topology evidence="2">Single-pass type I membrane protein</topology>
    </subcellularLocation>
    <subcellularLocation>
        <location evidence="4">Golgi apparatus membrane</location>
        <topology evidence="4">Single-pass type I membrane protein</topology>
    </subcellularLocation>
    <subcellularLocation>
        <location evidence="1">Mitochondrion membrane</location>
        <topology evidence="1">Single-pass membrane protein</topology>
    </subcellularLocation>
    <subcellularLocation>
        <location evidence="3">Preautophagosomal structure membrane</location>
        <topology evidence="3">Single-pass type I membrane protein</topology>
    </subcellularLocation>
</comment>
<evidence type="ECO:0000313" key="23">
    <source>
        <dbReference type="Proteomes" id="UP000324767"/>
    </source>
</evidence>
<evidence type="ECO:0000256" key="5">
    <source>
        <dbReference type="ARBA" id="ARBA00005363"/>
    </source>
</evidence>
<evidence type="ECO:0000256" key="1">
    <source>
        <dbReference type="ARBA" id="ARBA00004304"/>
    </source>
</evidence>
<dbReference type="Pfam" id="PF09451">
    <property type="entry name" value="ATG27"/>
    <property type="match status" value="1"/>
</dbReference>
<evidence type="ECO:0000256" key="15">
    <source>
        <dbReference type="ARBA" id="ARBA00023136"/>
    </source>
</evidence>
<dbReference type="PROSITE" id="PS51914">
    <property type="entry name" value="MRH"/>
    <property type="match status" value="1"/>
</dbReference>
<evidence type="ECO:0000256" key="17">
    <source>
        <dbReference type="ARBA" id="ARBA00023329"/>
    </source>
</evidence>
<dbReference type="GO" id="GO:0000139">
    <property type="term" value="C:Golgi membrane"/>
    <property type="evidence" value="ECO:0007669"/>
    <property type="project" value="UniProtKB-SubCell"/>
</dbReference>
<dbReference type="GO" id="GO:0006914">
    <property type="term" value="P:autophagy"/>
    <property type="evidence" value="ECO:0007669"/>
    <property type="project" value="UniProtKB-KW"/>
</dbReference>
<evidence type="ECO:0000256" key="9">
    <source>
        <dbReference type="ARBA" id="ARBA00022729"/>
    </source>
</evidence>
<evidence type="ECO:0000256" key="18">
    <source>
        <dbReference type="SAM" id="MobiDB-lite"/>
    </source>
</evidence>
<dbReference type="PANTHER" id="PTHR15071:SF13">
    <property type="entry name" value="AUTOPHAGY-RELATED PROTEIN 27"/>
    <property type="match status" value="1"/>
</dbReference>
<keyword evidence="12" id="KW-0072">Autophagy</keyword>
<keyword evidence="14" id="KW-0496">Mitochondrion</keyword>
<accession>A0A5M8PSR1</accession>
<organism evidence="22 23">
    <name type="scientific">Lasallia pustulata</name>
    <dbReference type="NCBI Taxonomy" id="136370"/>
    <lineage>
        <taxon>Eukaryota</taxon>
        <taxon>Fungi</taxon>
        <taxon>Dikarya</taxon>
        <taxon>Ascomycota</taxon>
        <taxon>Pezizomycotina</taxon>
        <taxon>Lecanoromycetes</taxon>
        <taxon>OSLEUM clade</taxon>
        <taxon>Umbilicariomycetidae</taxon>
        <taxon>Umbilicariales</taxon>
        <taxon>Umbilicariaceae</taxon>
        <taxon>Lasallia</taxon>
    </lineage>
</organism>
<evidence type="ECO:0000256" key="10">
    <source>
        <dbReference type="ARBA" id="ARBA00022927"/>
    </source>
</evidence>
<evidence type="ECO:0000256" key="12">
    <source>
        <dbReference type="ARBA" id="ARBA00023006"/>
    </source>
</evidence>
<evidence type="ECO:0000256" key="11">
    <source>
        <dbReference type="ARBA" id="ARBA00022989"/>
    </source>
</evidence>
<feature type="region of interest" description="Disordered" evidence="18">
    <location>
        <begin position="107"/>
        <end position="128"/>
    </location>
</feature>
<keyword evidence="13" id="KW-0333">Golgi apparatus</keyword>
<sequence length="308" mass="33764">MRLAPNPRTLLSTLLLFLPTLTPALSIDCSHVLIDSTSFNLSPLGGPHHVSHIEELNDPPETVNTTYTLDICSPLRRSKGVPQEEECENGTRVCGIRRTFDHSTHTTSFTPMQIAGDYPHTSGRSLDPKWQRLKPASSGIRLEMHGGKLPPPHGRKQMAVIDFLCPAAAAETAAATDGEEGEGDGEEGAGLRFVGYGPAEEEEGKETDVLRLEWRTRYACEGSIGKGGKGKGGHWGFFTWFILIAFLGTASYLIFHSWLNYNRYGARGWDLVPHGDTIRDMPYLLKDWGRRVVDTVQGGGSRGGYSAV</sequence>
<dbReference type="PANTHER" id="PTHR15071">
    <property type="entry name" value="MANNOSE-6-PHOSPHATE RECEPTOR FAMILY MEMBER"/>
    <property type="match status" value="1"/>
</dbReference>
<evidence type="ECO:0000313" key="22">
    <source>
        <dbReference type="EMBL" id="KAA6411988.1"/>
    </source>
</evidence>
<keyword evidence="15 19" id="KW-0472">Membrane</keyword>
<feature type="chain" id="PRO_5024335042" description="Autophagy-related protein 27" evidence="20">
    <location>
        <begin position="27"/>
        <end position="308"/>
    </location>
</feature>
<dbReference type="InterPro" id="IPR009011">
    <property type="entry name" value="Man6P_isomerase_rcpt-bd_dom_sf"/>
</dbReference>
<evidence type="ECO:0000256" key="3">
    <source>
        <dbReference type="ARBA" id="ARBA00004472"/>
    </source>
</evidence>
<evidence type="ECO:0000256" key="2">
    <source>
        <dbReference type="ARBA" id="ARBA00004358"/>
    </source>
</evidence>
<evidence type="ECO:0000256" key="6">
    <source>
        <dbReference type="ARBA" id="ARBA00013776"/>
    </source>
</evidence>
<evidence type="ECO:0000256" key="7">
    <source>
        <dbReference type="ARBA" id="ARBA00022448"/>
    </source>
</evidence>
<dbReference type="SUPFAM" id="SSF50911">
    <property type="entry name" value="Mannose 6-phosphate receptor domain"/>
    <property type="match status" value="1"/>
</dbReference>
<evidence type="ECO:0000256" key="20">
    <source>
        <dbReference type="SAM" id="SignalP"/>
    </source>
</evidence>
<dbReference type="InterPro" id="IPR018939">
    <property type="entry name" value="Autophagy-rel_prot_27"/>
</dbReference>
<keyword evidence="9 20" id="KW-0732">Signal</keyword>
<dbReference type="GO" id="GO:0015031">
    <property type="term" value="P:protein transport"/>
    <property type="evidence" value="ECO:0007669"/>
    <property type="project" value="UniProtKB-KW"/>
</dbReference>
<evidence type="ECO:0000256" key="14">
    <source>
        <dbReference type="ARBA" id="ARBA00023128"/>
    </source>
</evidence>
<keyword evidence="16" id="KW-1015">Disulfide bond</keyword>
<keyword evidence="8 19" id="KW-0812">Transmembrane</keyword>
<dbReference type="GO" id="GO:0030659">
    <property type="term" value="C:cytoplasmic vesicle membrane"/>
    <property type="evidence" value="ECO:0007669"/>
    <property type="project" value="UniProtKB-SubCell"/>
</dbReference>
<dbReference type="GO" id="GO:0034045">
    <property type="term" value="C:phagophore assembly site membrane"/>
    <property type="evidence" value="ECO:0007669"/>
    <property type="project" value="UniProtKB-SubCell"/>
</dbReference>
<dbReference type="Proteomes" id="UP000324767">
    <property type="component" value="Unassembled WGS sequence"/>
</dbReference>
<keyword evidence="7" id="KW-0813">Transport</keyword>
<keyword evidence="10" id="KW-0653">Protein transport</keyword>
<evidence type="ECO:0000256" key="16">
    <source>
        <dbReference type="ARBA" id="ARBA00023157"/>
    </source>
</evidence>
<feature type="domain" description="MRH" evidence="21">
    <location>
        <begin position="27"/>
        <end position="222"/>
    </location>
</feature>
<evidence type="ECO:0000259" key="21">
    <source>
        <dbReference type="PROSITE" id="PS51914"/>
    </source>
</evidence>
<dbReference type="OrthoDB" id="29460at2759"/>
<gene>
    <name evidence="22" type="ORF">FRX48_04138</name>
</gene>